<reference evidence="3 4" key="1">
    <citation type="journal article" date="2012" name="Stand. Genomic Sci.">
        <title>Genome sequence of the orange-pigmented seawater bacterium Owenweeksia hongkongensis type strain (UST20020801(T)).</title>
        <authorList>
            <person name="Riedel T."/>
            <person name="Held B."/>
            <person name="Nolan M."/>
            <person name="Lucas S."/>
            <person name="Lapidus A."/>
            <person name="Tice H."/>
            <person name="Del Rio T.G."/>
            <person name="Cheng J.F."/>
            <person name="Han C."/>
            <person name="Tapia R."/>
            <person name="Goodwin L.A."/>
            <person name="Pitluck S."/>
            <person name="Liolios K."/>
            <person name="Mavromatis K."/>
            <person name="Pagani I."/>
            <person name="Ivanova N."/>
            <person name="Mikhailova N."/>
            <person name="Pati A."/>
            <person name="Chen A."/>
            <person name="Palaniappan K."/>
            <person name="Rohde M."/>
            <person name="Tindall B.J."/>
            <person name="Detter J.C."/>
            <person name="Goker M."/>
            <person name="Woyke T."/>
            <person name="Bristow J."/>
            <person name="Eisen J.A."/>
            <person name="Markowitz V."/>
            <person name="Hugenholtz P."/>
            <person name="Klenk H.P."/>
            <person name="Kyrpides N.C."/>
        </authorList>
    </citation>
    <scope>NUCLEOTIDE SEQUENCE</scope>
    <source>
        <strain evidence="4">DSM 17368 / JCM 12287 / NRRL B-23963</strain>
    </source>
</reference>
<feature type="chain" id="PRO_5003515650" description="DUF4136 domain-containing protein" evidence="1">
    <location>
        <begin position="26"/>
        <end position="222"/>
    </location>
</feature>
<feature type="domain" description="DUF4136" evidence="2">
    <location>
        <begin position="42"/>
        <end position="218"/>
    </location>
</feature>
<dbReference type="InterPro" id="IPR025411">
    <property type="entry name" value="DUF4136"/>
</dbReference>
<evidence type="ECO:0000313" key="4">
    <source>
        <dbReference type="Proteomes" id="UP000005631"/>
    </source>
</evidence>
<dbReference type="Gene3D" id="3.30.160.670">
    <property type="match status" value="1"/>
</dbReference>
<evidence type="ECO:0000256" key="1">
    <source>
        <dbReference type="SAM" id="SignalP"/>
    </source>
</evidence>
<protein>
    <recommendedName>
        <fullName evidence="2">DUF4136 domain-containing protein</fullName>
    </recommendedName>
</protein>
<feature type="signal peptide" evidence="1">
    <location>
        <begin position="1"/>
        <end position="25"/>
    </location>
</feature>
<organism evidence="3 4">
    <name type="scientific">Owenweeksia hongkongensis (strain DSM 17368 / CIP 108786 / JCM 12287 / NRRL B-23963 / UST20020801)</name>
    <dbReference type="NCBI Taxonomy" id="926562"/>
    <lineage>
        <taxon>Bacteria</taxon>
        <taxon>Pseudomonadati</taxon>
        <taxon>Bacteroidota</taxon>
        <taxon>Flavobacteriia</taxon>
        <taxon>Flavobacteriales</taxon>
        <taxon>Owenweeksiaceae</taxon>
        <taxon>Owenweeksia</taxon>
    </lineage>
</organism>
<dbReference type="eggNOG" id="ENOG502ZB9T">
    <property type="taxonomic scope" value="Bacteria"/>
</dbReference>
<keyword evidence="1" id="KW-0732">Signal</keyword>
<dbReference type="OrthoDB" id="677831at2"/>
<evidence type="ECO:0000313" key="3">
    <source>
        <dbReference type="EMBL" id="AEV31055.1"/>
    </source>
</evidence>
<dbReference type="PROSITE" id="PS51257">
    <property type="entry name" value="PROKAR_LIPOPROTEIN"/>
    <property type="match status" value="1"/>
</dbReference>
<proteinExistence type="predicted"/>
<gene>
    <name evidence="3" type="ordered locus">Oweho_0031</name>
</gene>
<dbReference type="RefSeq" id="WP_014200416.1">
    <property type="nucleotide sequence ID" value="NC_016599.1"/>
</dbReference>
<accession>G8R544</accession>
<dbReference type="Proteomes" id="UP000005631">
    <property type="component" value="Chromosome"/>
</dbReference>
<name>G8R544_OWEHD</name>
<dbReference type="Pfam" id="PF13590">
    <property type="entry name" value="DUF4136"/>
    <property type="match status" value="1"/>
</dbReference>
<dbReference type="HOGENOM" id="CLU_110587_0_0_10"/>
<evidence type="ECO:0000259" key="2">
    <source>
        <dbReference type="Pfam" id="PF13590"/>
    </source>
</evidence>
<keyword evidence="4" id="KW-1185">Reference proteome</keyword>
<dbReference type="STRING" id="926562.Oweho_0031"/>
<dbReference type="AlphaFoldDB" id="G8R544"/>
<sequence>MNWKKPPFFLAFAIVSVFTSCNPQGAEYVDELDLVISVRPNDANFTNYTKYSIADTVMYLTNTPNSDITDQESDFIINEVDMHMKEFGWTEVDTTVEAPDVLILVSVLEDVSVSYFTNWWDYWYGWGGWGYYPGYPGGYYPYYPGYGPSYTTIYTYREGTLLIEMVDPNNPIPSPSGADASLPILWAGGINGLLEGSKSSINNRVSTALDQMFKDSPYLDKK</sequence>
<dbReference type="KEGG" id="oho:Oweho_0031"/>
<dbReference type="EMBL" id="CP003156">
    <property type="protein sequence ID" value="AEV31055.1"/>
    <property type="molecule type" value="Genomic_DNA"/>
</dbReference>